<sequence length="261" mass="30312">MRRLLVISGAGMSTESGIRTFRTDTSSGKALWEEYDLEEVCNIHAFRGNFYHKTHEFYNKRREELKTVHPNMAHLRVAEWYNRYPGQVRNLTTNVDDLLERAGIPKKDILHVHGFLKEIVVQNGEEFPKRVMDVGYTSVDPDDYWWCKPNVVFFGENALLYQDMFTMLDDLNTQDLVLLVGCSNQVIDFNWELLHAIAKRGIKLVVINPAINYFEQEQYDKFGVYQMRCGAVEAFSNPKLIELVENHLEGKHVVTSEDFNA</sequence>
<accession>A0A8K1QQF2</accession>
<dbReference type="InterPro" id="IPR029035">
    <property type="entry name" value="DHS-like_NAD/FAD-binding_dom"/>
</dbReference>
<name>A0A8K1QQF2_9CAUD</name>
<dbReference type="Gene3D" id="3.40.50.1220">
    <property type="entry name" value="TPP-binding domain"/>
    <property type="match status" value="1"/>
</dbReference>
<dbReference type="PANTHER" id="PTHR11085">
    <property type="entry name" value="NAD-DEPENDENT PROTEIN DEACYLASE SIRTUIN-5, MITOCHONDRIAL-RELATED"/>
    <property type="match status" value="1"/>
</dbReference>
<dbReference type="Gene3D" id="3.30.1600.10">
    <property type="entry name" value="SIR2/SIRT2 'Small Domain"/>
    <property type="match status" value="1"/>
</dbReference>
<reference evidence="4" key="1">
    <citation type="submission" date="2021-09" db="EMBL/GenBank/DDBJ databases">
        <authorList>
            <person name="Huang Q."/>
            <person name="Tao Y."/>
        </authorList>
    </citation>
    <scope>NUCLEOTIDE SEQUENCE</scope>
</reference>
<dbReference type="InterPro" id="IPR003000">
    <property type="entry name" value="Sirtuin"/>
</dbReference>
<dbReference type="SUPFAM" id="SSF52467">
    <property type="entry name" value="DHS-like NAD/FAD-binding domain"/>
    <property type="match status" value="1"/>
</dbReference>
<evidence type="ECO:0000313" key="4">
    <source>
        <dbReference type="EMBL" id="UDW09944.1"/>
    </source>
</evidence>
<dbReference type="CDD" id="cd00296">
    <property type="entry name" value="SIR2"/>
    <property type="match status" value="1"/>
</dbReference>
<dbReference type="EMBL" id="OK136181">
    <property type="protein sequence ID" value="UDW09944.1"/>
    <property type="molecule type" value="Genomic_DNA"/>
</dbReference>
<proteinExistence type="predicted"/>
<dbReference type="GO" id="GO:0070403">
    <property type="term" value="F:NAD+ binding"/>
    <property type="evidence" value="ECO:0007669"/>
    <property type="project" value="InterPro"/>
</dbReference>
<keyword evidence="1" id="KW-0808">Transferase</keyword>
<dbReference type="InterPro" id="IPR050134">
    <property type="entry name" value="NAD-dep_sirtuin_deacylases"/>
</dbReference>
<feature type="domain" description="Deacetylase sirtuin-type" evidence="3">
    <location>
        <begin position="1"/>
        <end position="251"/>
    </location>
</feature>
<evidence type="ECO:0000256" key="1">
    <source>
        <dbReference type="ARBA" id="ARBA00022679"/>
    </source>
</evidence>
<keyword evidence="2" id="KW-0520">NAD</keyword>
<protein>
    <submittedName>
        <fullName evidence="4">NAD-dependent protein deacetylase of SIR2 family</fullName>
    </submittedName>
</protein>
<dbReference type="GO" id="GO:0017136">
    <property type="term" value="F:histone deacetylase activity, NAD-dependent"/>
    <property type="evidence" value="ECO:0007669"/>
    <property type="project" value="TreeGrafter"/>
</dbReference>
<evidence type="ECO:0000259" key="3">
    <source>
        <dbReference type="PROSITE" id="PS50305"/>
    </source>
</evidence>
<dbReference type="Pfam" id="PF02146">
    <property type="entry name" value="SIR2"/>
    <property type="match status" value="1"/>
</dbReference>
<evidence type="ECO:0000256" key="2">
    <source>
        <dbReference type="ARBA" id="ARBA00023027"/>
    </source>
</evidence>
<organism evidence="4">
    <name type="scientific">Escherichia phage 18-1-2</name>
    <dbReference type="NCBI Taxonomy" id="2883041"/>
    <lineage>
        <taxon>Viruses</taxon>
        <taxon>Duplodnaviria</taxon>
        <taxon>Heunggongvirae</taxon>
        <taxon>Uroviricota</taxon>
        <taxon>Caudoviricetes</taxon>
        <taxon>Vequintavirinae</taxon>
        <taxon>Avunavirus</taxon>
    </lineage>
</organism>
<dbReference type="InterPro" id="IPR026590">
    <property type="entry name" value="Ssirtuin_cat_dom"/>
</dbReference>
<dbReference type="InterPro" id="IPR026591">
    <property type="entry name" value="Sirtuin_cat_small_dom_sf"/>
</dbReference>
<dbReference type="PROSITE" id="PS50305">
    <property type="entry name" value="SIRTUIN"/>
    <property type="match status" value="1"/>
</dbReference>
<dbReference type="PANTHER" id="PTHR11085:SF4">
    <property type="entry name" value="NAD-DEPENDENT PROTEIN DEACYLASE"/>
    <property type="match status" value="1"/>
</dbReference>